<dbReference type="AlphaFoldDB" id="A0A2W4RL25"/>
<reference evidence="3 4" key="1">
    <citation type="journal article" date="2018" name="Aquat. Microb. Ecol.">
        <title>Gammaproteobacterial methanotrophs dominate.</title>
        <authorList>
            <person name="Rissanen A.J."/>
            <person name="Saarenheimo J."/>
            <person name="Tiirola M."/>
            <person name="Peura S."/>
            <person name="Aalto S.L."/>
            <person name="Karvinen A."/>
            <person name="Nykanen H."/>
        </authorList>
    </citation>
    <scope>NUCLEOTIDE SEQUENCE [LARGE SCALE GENOMIC DNA]</scope>
    <source>
        <strain evidence="3">AMbin10</strain>
    </source>
</reference>
<proteinExistence type="predicted"/>
<comment type="caution">
    <text evidence="3">The sequence shown here is derived from an EMBL/GenBank/DDBJ whole genome shotgun (WGS) entry which is preliminary data.</text>
</comment>
<dbReference type="SUPFAM" id="SSF53300">
    <property type="entry name" value="vWA-like"/>
    <property type="match status" value="1"/>
</dbReference>
<feature type="domain" description="VWFA" evidence="2">
    <location>
        <begin position="31"/>
        <end position="249"/>
    </location>
</feature>
<keyword evidence="1" id="KW-0732">Signal</keyword>
<feature type="chain" id="PRO_5016146795" description="VWFA domain-containing protein" evidence="1">
    <location>
        <begin position="24"/>
        <end position="800"/>
    </location>
</feature>
<dbReference type="CDD" id="cd00198">
    <property type="entry name" value="vWFA"/>
    <property type="match status" value="1"/>
</dbReference>
<sequence length="800" mass="87877">MTMLKWLCWLMLGVYGFCGVAQADPHNHNKHIRVVLDLSLSMRQDKVIDKQGRVIGYKEGNDPGGMAILSTLLLYDLAHLDIASGDSFKVIPFHKAWNWSDPAQKPDIKNGPIIEAQKDKLGGRARFVSAIKALKYEAECTHFYPGLEAATKDLEDSKKDGDTRIIVLVTDGLPDNPCHGTKPTLDAEKRYIEQDIVPRMISKEIGLYVLAFGPSVKPDFFRQMTTVTNGDLKIDPNGDKLLEEMLELYAKSLGYENVPPYPLPKTDLELTQGAGQGDDTAVVVFNPKTSIPAQIPTINNFTPAPNAPVPSLHHNAYQSEIAPVVKKVANSRDGEPGAAYTLGWVQNPWPGIYKIDISPTRGMVALLRPPTAKIEFVNLPDTKKTPLNVEVMARSPLPLGFLVSNQGGGNPGKEITIQYKLTSDEIGKTNDRTLNAQPSSTILPPTPGGVVFTLPSEFPEKPNNPDRTYDGFIEGDAYKGKRFLARLSHPVTVYPYLSITPNPLKGIDGPLGKDEKSACTTFKLKVDGHLPELKPGKSKYSVTARIDYKNIAAIDQEFYGTRFSLDKDDVVDDRLQFDNPASPSHPTHAVQLGKWFTGQDLSATELTKEHKVCVTIGKPKTANPSNKLDLKVHFRLRYAPYEDADVIAPFTWQLTLADVPSPGPPSKTLLSLLALALLALLWHLRGQPKLPPDLAFALAPDGAGAKLEPRRLGEGSQLSRVLGLAVEKPIIADSGDEPLAWVRPVDGELYQLRMGKGVSLTRPDGPPPVQIGDLVTVSVHHVYTLRRGKKAHRVRLEYRA</sequence>
<dbReference type="PROSITE" id="PS50234">
    <property type="entry name" value="VWFA"/>
    <property type="match status" value="1"/>
</dbReference>
<feature type="signal peptide" evidence="1">
    <location>
        <begin position="1"/>
        <end position="23"/>
    </location>
</feature>
<accession>A0A2W4RL25</accession>
<organism evidence="3 4">
    <name type="scientific">Candidatus Methylumidiphilus alinenensis</name>
    <dbReference type="NCBI Taxonomy" id="2202197"/>
    <lineage>
        <taxon>Bacteria</taxon>
        <taxon>Pseudomonadati</taxon>
        <taxon>Pseudomonadota</taxon>
        <taxon>Gammaproteobacteria</taxon>
        <taxon>Methylococcales</taxon>
        <taxon>Candidatus Methylumidiphilus</taxon>
    </lineage>
</organism>
<evidence type="ECO:0000256" key="1">
    <source>
        <dbReference type="SAM" id="SignalP"/>
    </source>
</evidence>
<dbReference type="Gene3D" id="3.40.50.410">
    <property type="entry name" value="von Willebrand factor, type A domain"/>
    <property type="match status" value="1"/>
</dbReference>
<dbReference type="Proteomes" id="UP000249396">
    <property type="component" value="Unassembled WGS sequence"/>
</dbReference>
<dbReference type="InterPro" id="IPR036465">
    <property type="entry name" value="vWFA_dom_sf"/>
</dbReference>
<evidence type="ECO:0000259" key="2">
    <source>
        <dbReference type="PROSITE" id="PS50234"/>
    </source>
</evidence>
<gene>
    <name evidence="3" type="ORF">DM484_02610</name>
</gene>
<evidence type="ECO:0000313" key="4">
    <source>
        <dbReference type="Proteomes" id="UP000249396"/>
    </source>
</evidence>
<evidence type="ECO:0000313" key="3">
    <source>
        <dbReference type="EMBL" id="PZN84565.1"/>
    </source>
</evidence>
<dbReference type="EMBL" id="QJPH01000150">
    <property type="protein sequence ID" value="PZN84565.1"/>
    <property type="molecule type" value="Genomic_DNA"/>
</dbReference>
<protein>
    <recommendedName>
        <fullName evidence="2">VWFA domain-containing protein</fullName>
    </recommendedName>
</protein>
<dbReference type="InterPro" id="IPR002035">
    <property type="entry name" value="VWF_A"/>
</dbReference>
<name>A0A2W4RL25_9GAMM</name>